<dbReference type="EMBL" id="CACVBM020000721">
    <property type="protein sequence ID" value="CAA7022696.1"/>
    <property type="molecule type" value="Genomic_DNA"/>
</dbReference>
<dbReference type="PANTHER" id="PTHR31415">
    <property type="entry name" value="OS05G0367900 PROTEIN"/>
    <property type="match status" value="1"/>
</dbReference>
<keyword evidence="5" id="KW-1185">Reference proteome</keyword>
<dbReference type="GO" id="GO:0098542">
    <property type="term" value="P:defense response to other organism"/>
    <property type="evidence" value="ECO:0007669"/>
    <property type="project" value="InterPro"/>
</dbReference>
<name>A0A6D2HZW0_9BRAS</name>
<evidence type="ECO:0008006" key="6">
    <source>
        <dbReference type="Google" id="ProtNLM"/>
    </source>
</evidence>
<gene>
    <name evidence="4" type="ORF">MERR_LOCUS9931</name>
</gene>
<keyword evidence="3" id="KW-0812">Transmembrane</keyword>
<proteinExistence type="predicted"/>
<comment type="caution">
    <text evidence="4">The sequence shown here is derived from an EMBL/GenBank/DDBJ whole genome shotgun (WGS) entry which is preliminary data.</text>
</comment>
<sequence>MAKEEATTKKTEAKEEGAAASKHKSVVYGDHRRRKIKPCLLVFGVVVVILVIGGIFFAVNKPKDPRFTLDDLCIDPVSNSSVLAKLSSRNPNPKSGINYSKVSVYVRIQEGFESQFETERVDLESKYQEPGEVTTWTAVVASNNDNNDKRHGTFQNRIGVVNGVVAADFSLKWKSWIFTKRLHVRCPVMINLKDLTSSVPKPMSSCSTY</sequence>
<evidence type="ECO:0000256" key="2">
    <source>
        <dbReference type="ARBA" id="ARBA00023136"/>
    </source>
</evidence>
<dbReference type="Proteomes" id="UP000467841">
    <property type="component" value="Unassembled WGS sequence"/>
</dbReference>
<evidence type="ECO:0000256" key="3">
    <source>
        <dbReference type="SAM" id="Phobius"/>
    </source>
</evidence>
<dbReference type="AlphaFoldDB" id="A0A6D2HZW0"/>
<evidence type="ECO:0000313" key="4">
    <source>
        <dbReference type="EMBL" id="CAA7022696.1"/>
    </source>
</evidence>
<reference evidence="4" key="1">
    <citation type="submission" date="2020-01" db="EMBL/GenBank/DDBJ databases">
        <authorList>
            <person name="Mishra B."/>
        </authorList>
    </citation>
    <scope>NUCLEOTIDE SEQUENCE [LARGE SCALE GENOMIC DNA]</scope>
</reference>
<evidence type="ECO:0000313" key="5">
    <source>
        <dbReference type="Proteomes" id="UP000467841"/>
    </source>
</evidence>
<feature type="transmembrane region" description="Helical" evidence="3">
    <location>
        <begin position="39"/>
        <end position="59"/>
    </location>
</feature>
<protein>
    <recommendedName>
        <fullName evidence="6">Late embryogenesis abundant protein LEA-2 subgroup domain-containing protein</fullName>
    </recommendedName>
</protein>
<dbReference type="InterPro" id="IPR044839">
    <property type="entry name" value="NDR1-like"/>
</dbReference>
<dbReference type="GO" id="GO:0005886">
    <property type="term" value="C:plasma membrane"/>
    <property type="evidence" value="ECO:0007669"/>
    <property type="project" value="TreeGrafter"/>
</dbReference>
<accession>A0A6D2HZW0</accession>
<dbReference type="PANTHER" id="PTHR31415:SF71">
    <property type="entry name" value="TRANSMEMBRANE PROTEIN"/>
    <property type="match status" value="1"/>
</dbReference>
<comment type="subcellular location">
    <subcellularLocation>
        <location evidence="1">Membrane</location>
    </subcellularLocation>
</comment>
<keyword evidence="3" id="KW-1133">Transmembrane helix</keyword>
<keyword evidence="2 3" id="KW-0472">Membrane</keyword>
<organism evidence="4 5">
    <name type="scientific">Microthlaspi erraticum</name>
    <dbReference type="NCBI Taxonomy" id="1685480"/>
    <lineage>
        <taxon>Eukaryota</taxon>
        <taxon>Viridiplantae</taxon>
        <taxon>Streptophyta</taxon>
        <taxon>Embryophyta</taxon>
        <taxon>Tracheophyta</taxon>
        <taxon>Spermatophyta</taxon>
        <taxon>Magnoliopsida</taxon>
        <taxon>eudicotyledons</taxon>
        <taxon>Gunneridae</taxon>
        <taxon>Pentapetalae</taxon>
        <taxon>rosids</taxon>
        <taxon>malvids</taxon>
        <taxon>Brassicales</taxon>
        <taxon>Brassicaceae</taxon>
        <taxon>Coluteocarpeae</taxon>
        <taxon>Microthlaspi</taxon>
    </lineage>
</organism>
<dbReference type="GO" id="GO:0009506">
    <property type="term" value="C:plasmodesma"/>
    <property type="evidence" value="ECO:0007669"/>
    <property type="project" value="TreeGrafter"/>
</dbReference>
<dbReference type="OrthoDB" id="1071197at2759"/>
<evidence type="ECO:0000256" key="1">
    <source>
        <dbReference type="ARBA" id="ARBA00004370"/>
    </source>
</evidence>